<gene>
    <name evidence="5" type="ORF">H171_1874</name>
</gene>
<keyword evidence="1" id="KW-0805">Transcription regulation</keyword>
<dbReference type="SUPFAM" id="SSF46785">
    <property type="entry name" value="Winged helix' DNA-binding domain"/>
    <property type="match status" value="1"/>
</dbReference>
<proteinExistence type="predicted"/>
<dbReference type="OrthoDB" id="9791143at2"/>
<dbReference type="InterPro" id="IPR002577">
    <property type="entry name" value="HTH_HxlR"/>
</dbReference>
<dbReference type="EMBL" id="PGET01000001">
    <property type="protein sequence ID" value="PJJ28373.1"/>
    <property type="molecule type" value="Genomic_DNA"/>
</dbReference>
<dbReference type="PANTHER" id="PTHR33204:SF29">
    <property type="entry name" value="TRANSCRIPTIONAL REGULATOR"/>
    <property type="match status" value="1"/>
</dbReference>
<accession>A0A2M8Z4K2</accession>
<feature type="domain" description="HTH hxlR-type" evidence="4">
    <location>
        <begin position="9"/>
        <end position="107"/>
    </location>
</feature>
<dbReference type="PROSITE" id="PS51118">
    <property type="entry name" value="HTH_HXLR"/>
    <property type="match status" value="1"/>
</dbReference>
<evidence type="ECO:0000256" key="3">
    <source>
        <dbReference type="ARBA" id="ARBA00023163"/>
    </source>
</evidence>
<evidence type="ECO:0000259" key="4">
    <source>
        <dbReference type="PROSITE" id="PS51118"/>
    </source>
</evidence>
<evidence type="ECO:0000256" key="1">
    <source>
        <dbReference type="ARBA" id="ARBA00023015"/>
    </source>
</evidence>
<dbReference type="Proteomes" id="UP000231092">
    <property type="component" value="Unassembled WGS sequence"/>
</dbReference>
<dbReference type="AlphaFoldDB" id="A0A2M8Z4K2"/>
<evidence type="ECO:0000313" key="6">
    <source>
        <dbReference type="Proteomes" id="UP000231092"/>
    </source>
</evidence>
<dbReference type="InterPro" id="IPR036388">
    <property type="entry name" value="WH-like_DNA-bd_sf"/>
</dbReference>
<evidence type="ECO:0000313" key="5">
    <source>
        <dbReference type="EMBL" id="PJJ28373.1"/>
    </source>
</evidence>
<sequence>MKIRDEYTCPLELTHDITKGKWKPIILWQLGKGVMSLTQLEKDIKGINQKMLLEHLKELMDYRMIGKHSFEGYPLKVVYFLTERGKKLLDAVTIMQSIGIDIMIENDMTDYLKENGFID</sequence>
<reference evidence="5 6" key="1">
    <citation type="submission" date="2017-11" db="EMBL/GenBank/DDBJ databases">
        <title>Understudied soil microbes with underappreciated capabilities: Untangling the Clostridium saccharolyticum group.</title>
        <authorList>
            <person name="Leschine S."/>
        </authorList>
    </citation>
    <scope>NUCLEOTIDE SEQUENCE [LARGE SCALE GENOMIC DNA]</scope>
    <source>
        <strain evidence="5 6">18A</strain>
    </source>
</reference>
<name>A0A2M8Z4K2_9FIRM</name>
<comment type="caution">
    <text evidence="5">The sequence shown here is derived from an EMBL/GenBank/DDBJ whole genome shotgun (WGS) entry which is preliminary data.</text>
</comment>
<dbReference type="Pfam" id="PF01638">
    <property type="entry name" value="HxlR"/>
    <property type="match status" value="1"/>
</dbReference>
<protein>
    <submittedName>
        <fullName evidence="5">HxlR family transcriptional regulator</fullName>
    </submittedName>
</protein>
<dbReference type="GO" id="GO:0003677">
    <property type="term" value="F:DNA binding"/>
    <property type="evidence" value="ECO:0007669"/>
    <property type="project" value="UniProtKB-KW"/>
</dbReference>
<dbReference type="PANTHER" id="PTHR33204">
    <property type="entry name" value="TRANSCRIPTIONAL REGULATOR, MARR FAMILY"/>
    <property type="match status" value="1"/>
</dbReference>
<evidence type="ECO:0000256" key="2">
    <source>
        <dbReference type="ARBA" id="ARBA00023125"/>
    </source>
</evidence>
<organism evidence="5 6">
    <name type="scientific">[Clostridium] celerecrescens 18A</name>
    <dbReference type="NCBI Taxonomy" id="1286362"/>
    <lineage>
        <taxon>Bacteria</taxon>
        <taxon>Bacillati</taxon>
        <taxon>Bacillota</taxon>
        <taxon>Clostridia</taxon>
        <taxon>Lachnospirales</taxon>
        <taxon>Lachnospiraceae</taxon>
        <taxon>Lacrimispora</taxon>
    </lineage>
</organism>
<dbReference type="RefSeq" id="WP_100304872.1">
    <property type="nucleotide sequence ID" value="NZ_PGET01000001.1"/>
</dbReference>
<keyword evidence="2" id="KW-0238">DNA-binding</keyword>
<dbReference type="Gene3D" id="1.10.10.10">
    <property type="entry name" value="Winged helix-like DNA-binding domain superfamily/Winged helix DNA-binding domain"/>
    <property type="match status" value="1"/>
</dbReference>
<keyword evidence="3" id="KW-0804">Transcription</keyword>
<dbReference type="InterPro" id="IPR036390">
    <property type="entry name" value="WH_DNA-bd_sf"/>
</dbReference>